<name>A0A518BKR9_9BACT</name>
<evidence type="ECO:0000313" key="1">
    <source>
        <dbReference type="EMBL" id="QDU67562.1"/>
    </source>
</evidence>
<sequence length="158" mass="16987">MGRTSWLAIIAVATALAALSVSRMQVYAVYANERDAVRTLRQLADRVDQGGGSLQDTTLEAAAGSDFDPSGNSHWSEGGNLLRRNGYLFGVAPDAEGRPILQAWPWRHSETGLAAYALEPSRQLVAHPNEAGQWSGPQARPAVETPGWLDVTGALSRY</sequence>
<proteinExistence type="predicted"/>
<dbReference type="EMBL" id="CP036287">
    <property type="protein sequence ID" value="QDU67562.1"/>
    <property type="molecule type" value="Genomic_DNA"/>
</dbReference>
<dbReference type="KEGG" id="pbap:Pla133_26500"/>
<protein>
    <submittedName>
        <fullName evidence="1">Uncharacterized protein</fullName>
    </submittedName>
</protein>
<reference evidence="1 2" key="1">
    <citation type="submission" date="2019-02" db="EMBL/GenBank/DDBJ databases">
        <title>Deep-cultivation of Planctomycetes and their phenomic and genomic characterization uncovers novel biology.</title>
        <authorList>
            <person name="Wiegand S."/>
            <person name="Jogler M."/>
            <person name="Boedeker C."/>
            <person name="Pinto D."/>
            <person name="Vollmers J."/>
            <person name="Rivas-Marin E."/>
            <person name="Kohn T."/>
            <person name="Peeters S.H."/>
            <person name="Heuer A."/>
            <person name="Rast P."/>
            <person name="Oberbeckmann S."/>
            <person name="Bunk B."/>
            <person name="Jeske O."/>
            <person name="Meyerdierks A."/>
            <person name="Storesund J.E."/>
            <person name="Kallscheuer N."/>
            <person name="Luecker S."/>
            <person name="Lage O.M."/>
            <person name="Pohl T."/>
            <person name="Merkel B.J."/>
            <person name="Hornburger P."/>
            <person name="Mueller R.-W."/>
            <person name="Bruemmer F."/>
            <person name="Labrenz M."/>
            <person name="Spormann A.M."/>
            <person name="Op den Camp H."/>
            <person name="Overmann J."/>
            <person name="Amann R."/>
            <person name="Jetten M.S.M."/>
            <person name="Mascher T."/>
            <person name="Medema M.H."/>
            <person name="Devos D.P."/>
            <person name="Kaster A.-K."/>
            <person name="Ovreas L."/>
            <person name="Rohde M."/>
            <person name="Galperin M.Y."/>
            <person name="Jogler C."/>
        </authorList>
    </citation>
    <scope>NUCLEOTIDE SEQUENCE [LARGE SCALE GENOMIC DNA]</scope>
    <source>
        <strain evidence="1 2">Pla133</strain>
    </source>
</reference>
<accession>A0A518BKR9</accession>
<dbReference type="RefSeq" id="WP_145065844.1">
    <property type="nucleotide sequence ID" value="NZ_CP036287.1"/>
</dbReference>
<evidence type="ECO:0000313" key="2">
    <source>
        <dbReference type="Proteomes" id="UP000316921"/>
    </source>
</evidence>
<dbReference type="AlphaFoldDB" id="A0A518BKR9"/>
<organism evidence="1 2">
    <name type="scientific">Engelhardtia mirabilis</name>
    <dbReference type="NCBI Taxonomy" id="2528011"/>
    <lineage>
        <taxon>Bacteria</taxon>
        <taxon>Pseudomonadati</taxon>
        <taxon>Planctomycetota</taxon>
        <taxon>Planctomycetia</taxon>
        <taxon>Planctomycetia incertae sedis</taxon>
        <taxon>Engelhardtia</taxon>
    </lineage>
</organism>
<keyword evidence="2" id="KW-1185">Reference proteome</keyword>
<dbReference type="Proteomes" id="UP000316921">
    <property type="component" value="Chromosome"/>
</dbReference>
<gene>
    <name evidence="1" type="ORF">Pla133_26500</name>
</gene>